<sequence>MKANHIMGLLFTLLWIGYYISFADRVSSPDEQGSVTIGIGIIWVIALAFISAMIVVPSSWMLRRKKAREAHKFNGFIWNTLLVINSALAIFYSAIGIWIIGTFVWVWARS</sequence>
<reference evidence="2 3" key="1">
    <citation type="submission" date="2014-06" db="EMBL/GenBank/DDBJ databases">
        <title>Shewanella sp. YQH10.</title>
        <authorList>
            <person name="Liu Y."/>
            <person name="Zeng R."/>
        </authorList>
    </citation>
    <scope>NUCLEOTIDE SEQUENCE [LARGE SCALE GENOMIC DNA]</scope>
    <source>
        <strain evidence="2 3">YQH10</strain>
    </source>
</reference>
<evidence type="ECO:0000256" key="1">
    <source>
        <dbReference type="SAM" id="Phobius"/>
    </source>
</evidence>
<evidence type="ECO:0000313" key="2">
    <source>
        <dbReference type="EMBL" id="KFZ38941.1"/>
    </source>
</evidence>
<accession>A0A094K2Q0</accession>
<dbReference type="RefSeq" id="WP_037438678.1">
    <property type="nucleotide sequence ID" value="NZ_JPEO01000001.1"/>
</dbReference>
<keyword evidence="1" id="KW-0472">Membrane</keyword>
<name>A0A094K2Q0_9GAMM</name>
<keyword evidence="1" id="KW-1133">Transmembrane helix</keyword>
<feature type="transmembrane region" description="Helical" evidence="1">
    <location>
        <begin position="33"/>
        <end position="56"/>
    </location>
</feature>
<organism evidence="2 3">
    <name type="scientific">Shewanella mangrovi</name>
    <dbReference type="NCBI Taxonomy" id="1515746"/>
    <lineage>
        <taxon>Bacteria</taxon>
        <taxon>Pseudomonadati</taxon>
        <taxon>Pseudomonadota</taxon>
        <taxon>Gammaproteobacteria</taxon>
        <taxon>Alteromonadales</taxon>
        <taxon>Shewanellaceae</taxon>
        <taxon>Shewanella</taxon>
    </lineage>
</organism>
<dbReference type="AlphaFoldDB" id="A0A094K2Q0"/>
<feature type="transmembrane region" description="Helical" evidence="1">
    <location>
        <begin position="76"/>
        <end position="108"/>
    </location>
</feature>
<protein>
    <submittedName>
        <fullName evidence="2">Uncharacterized protein</fullName>
    </submittedName>
</protein>
<proteinExistence type="predicted"/>
<dbReference type="Proteomes" id="UP000029264">
    <property type="component" value="Unassembled WGS sequence"/>
</dbReference>
<keyword evidence="3" id="KW-1185">Reference proteome</keyword>
<comment type="caution">
    <text evidence="2">The sequence shown here is derived from an EMBL/GenBank/DDBJ whole genome shotgun (WGS) entry which is preliminary data.</text>
</comment>
<keyword evidence="1" id="KW-0812">Transmembrane</keyword>
<gene>
    <name evidence="2" type="ORF">HR45_00615</name>
</gene>
<evidence type="ECO:0000313" key="3">
    <source>
        <dbReference type="Proteomes" id="UP000029264"/>
    </source>
</evidence>
<dbReference type="EMBL" id="JPEO01000001">
    <property type="protein sequence ID" value="KFZ38941.1"/>
    <property type="molecule type" value="Genomic_DNA"/>
</dbReference>